<dbReference type="Proteomes" id="UP000762676">
    <property type="component" value="Unassembled WGS sequence"/>
</dbReference>
<dbReference type="PANTHER" id="PTHR14918:SF3">
    <property type="entry name" value="KICSTOR COMPLEX PROTEIN SZT2"/>
    <property type="match status" value="1"/>
</dbReference>
<reference evidence="2 3" key="1">
    <citation type="journal article" date="2021" name="Elife">
        <title>Chloroplast acquisition without the gene transfer in kleptoplastic sea slugs, Plakobranchus ocellatus.</title>
        <authorList>
            <person name="Maeda T."/>
            <person name="Takahashi S."/>
            <person name="Yoshida T."/>
            <person name="Shimamura S."/>
            <person name="Takaki Y."/>
            <person name="Nagai Y."/>
            <person name="Toyoda A."/>
            <person name="Suzuki Y."/>
            <person name="Arimoto A."/>
            <person name="Ishii H."/>
            <person name="Satoh N."/>
            <person name="Nishiyama T."/>
            <person name="Hasebe M."/>
            <person name="Maruyama T."/>
            <person name="Minagawa J."/>
            <person name="Obokata J."/>
            <person name="Shigenobu S."/>
        </authorList>
    </citation>
    <scope>NUCLEOTIDE SEQUENCE [LARGE SCALE GENOMIC DNA]</scope>
</reference>
<dbReference type="InterPro" id="IPR033228">
    <property type="entry name" value="SZT2"/>
</dbReference>
<dbReference type="GO" id="GO:0005777">
    <property type="term" value="C:peroxisome"/>
    <property type="evidence" value="ECO:0007669"/>
    <property type="project" value="InterPro"/>
</dbReference>
<accession>A0AAV4GBB8</accession>
<keyword evidence="3" id="KW-1185">Reference proteome</keyword>
<feature type="region of interest" description="Disordered" evidence="1">
    <location>
        <begin position="290"/>
        <end position="310"/>
    </location>
</feature>
<dbReference type="EMBL" id="BMAT01004896">
    <property type="protein sequence ID" value="GFR82499.1"/>
    <property type="molecule type" value="Genomic_DNA"/>
</dbReference>
<protein>
    <submittedName>
        <fullName evidence="2">Seizure threshold 2 homolog</fullName>
    </submittedName>
</protein>
<name>A0AAV4GBB8_9GAST</name>
<gene>
    <name evidence="2" type="ORF">ElyMa_002364200</name>
</gene>
<proteinExistence type="predicted"/>
<evidence type="ECO:0000313" key="2">
    <source>
        <dbReference type="EMBL" id="GFR82499.1"/>
    </source>
</evidence>
<sequence>MELSFRQEFFCVKMFAVDCSQLQVIVNQQMHLIFVDECDKYKDLIHVHSFAHDFHLRCVQQYLQRPDASTIFPSGFDLDSFLSDFGQIFPYPPSFSRNCLQQDCITLPDLPFPGHMLYDYMLKQMGVQEMNVVRMADKFALVKHSSLHLPSRAKDRHDFHTSRSPRDPEANQDALESYDAGLVIINNSGRNSGVAYGVEDSMKLLLKYFTVLTRQRDCYPMRTLQKALGDFGGKRPLGQAVSVGSSGLTLGDPSRPVPVKQHIGLRKEHVNYRGYSNIHQRLMYTTLINQSEKGNSKRRSETSDSSDSILSPLSSLEFCELLESVAVSPLNEIDPQLTPLFNMPLSWHQGLFSTLMTKYPEAYRCFQSPDKKTQYILVLNSNNLDMFAMLSLNKTESKTELCAVMKEPVAADSMHSPSQPNLPLYSLQTHVEDFVNVCCYHVWSTMLH</sequence>
<feature type="region of interest" description="Disordered" evidence="1">
    <location>
        <begin position="152"/>
        <end position="172"/>
    </location>
</feature>
<dbReference type="PANTHER" id="PTHR14918">
    <property type="entry name" value="KICSTOR COMPLEX PROTEIN SZT2"/>
    <property type="match status" value="1"/>
</dbReference>
<organism evidence="2 3">
    <name type="scientific">Elysia marginata</name>
    <dbReference type="NCBI Taxonomy" id="1093978"/>
    <lineage>
        <taxon>Eukaryota</taxon>
        <taxon>Metazoa</taxon>
        <taxon>Spiralia</taxon>
        <taxon>Lophotrochozoa</taxon>
        <taxon>Mollusca</taxon>
        <taxon>Gastropoda</taxon>
        <taxon>Heterobranchia</taxon>
        <taxon>Euthyneura</taxon>
        <taxon>Panpulmonata</taxon>
        <taxon>Sacoglossa</taxon>
        <taxon>Placobranchoidea</taxon>
        <taxon>Plakobranchidae</taxon>
        <taxon>Elysia</taxon>
    </lineage>
</organism>
<evidence type="ECO:0000313" key="3">
    <source>
        <dbReference type="Proteomes" id="UP000762676"/>
    </source>
</evidence>
<evidence type="ECO:0000256" key="1">
    <source>
        <dbReference type="SAM" id="MobiDB-lite"/>
    </source>
</evidence>
<dbReference type="AlphaFoldDB" id="A0AAV4GBB8"/>
<feature type="compositionally biased region" description="Basic and acidic residues" evidence="1">
    <location>
        <begin position="152"/>
        <end position="169"/>
    </location>
</feature>
<comment type="caution">
    <text evidence="2">The sequence shown here is derived from an EMBL/GenBank/DDBJ whole genome shotgun (WGS) entry which is preliminary data.</text>
</comment>